<dbReference type="Gene3D" id="1.25.40.620">
    <property type="match status" value="1"/>
</dbReference>
<protein>
    <submittedName>
        <fullName evidence="2">GUN4 domain-containing protein</fullName>
    </submittedName>
</protein>
<sequence length="323" mass="37838">MTRILLQEDILIESFKRCVLSEPEEEDLFVYNFEKLIDLLDDREIDGYITWLPVTDFSKNDLLNLGNQEMLEYLAIIKQEINLNIIWEDNQIYQLAVNLVREQFPKDFRVALSIACAIANEIDFIITEKNRDIYEEIIRGSKLKSKIPNYLRVCSIAEFILEREKYEKLTNLLSQQNWQAANSETCQLILKAVDKLGQSKLKGNDIENIPCLDLNIIDRLWKEYSQERFGFTIQATIWNEVTENYGMFCEQIGWSDREQDVLNNYLDIEDPKQVPPGYLPSLITSLDLENPRIKHYICQLAYESLFQQLKTCTENKHPSSGDN</sequence>
<dbReference type="CDD" id="cd16383">
    <property type="entry name" value="GUN4"/>
    <property type="match status" value="1"/>
</dbReference>
<reference evidence="2 3" key="1">
    <citation type="submission" date="2023-01" db="EMBL/GenBank/DDBJ databases">
        <title>Novel diversity within Roseofilum (Cyanobacteria; Desertifilaceae) from marine benthic mats with descriptions of four novel species.</title>
        <authorList>
            <person name="Wang Y."/>
            <person name="Berthold D.E."/>
            <person name="Hu J."/>
            <person name="Lefler F.W."/>
            <person name="Laughinghouse H.D. IV."/>
        </authorList>
    </citation>
    <scope>NUCLEOTIDE SEQUENCE [LARGE SCALE GENOMIC DNA]</scope>
    <source>
        <strain evidence="2 3">BLCC-M143</strain>
    </source>
</reference>
<dbReference type="Proteomes" id="UP001232992">
    <property type="component" value="Unassembled WGS sequence"/>
</dbReference>
<name>A0ABT7BZQ5_9CYAN</name>
<dbReference type="Gene3D" id="1.10.10.1770">
    <property type="entry name" value="Gun4-like"/>
    <property type="match status" value="1"/>
</dbReference>
<feature type="domain" description="GUN4-like" evidence="1">
    <location>
        <begin position="164"/>
        <end position="281"/>
    </location>
</feature>
<dbReference type="InterPro" id="IPR037215">
    <property type="entry name" value="GUN4-like_sf"/>
</dbReference>
<evidence type="ECO:0000259" key="1">
    <source>
        <dbReference type="Pfam" id="PF05419"/>
    </source>
</evidence>
<gene>
    <name evidence="2" type="ORF">PMH09_12210</name>
</gene>
<proteinExistence type="predicted"/>
<dbReference type="RefSeq" id="WP_283758602.1">
    <property type="nucleotide sequence ID" value="NZ_JAQOSQ010000011.1"/>
</dbReference>
<dbReference type="Pfam" id="PF05419">
    <property type="entry name" value="GUN4"/>
    <property type="match status" value="1"/>
</dbReference>
<evidence type="ECO:0000313" key="3">
    <source>
        <dbReference type="Proteomes" id="UP001232992"/>
    </source>
</evidence>
<dbReference type="PANTHER" id="PTHR34800:SF1">
    <property type="entry name" value="TETRAPYRROLE-BINDING PROTEIN, CHLOROPLASTIC"/>
    <property type="match status" value="1"/>
</dbReference>
<keyword evidence="3" id="KW-1185">Reference proteome</keyword>
<accession>A0ABT7BZQ5</accession>
<dbReference type="PANTHER" id="PTHR34800">
    <property type="entry name" value="TETRAPYRROLE-BINDING PROTEIN, CHLOROPLASTIC"/>
    <property type="match status" value="1"/>
</dbReference>
<dbReference type="SUPFAM" id="SSF140869">
    <property type="entry name" value="GUN4-like"/>
    <property type="match status" value="1"/>
</dbReference>
<organism evidence="2 3">
    <name type="scientific">Roseofilum casamattae BLCC-M143</name>
    <dbReference type="NCBI Taxonomy" id="3022442"/>
    <lineage>
        <taxon>Bacteria</taxon>
        <taxon>Bacillati</taxon>
        <taxon>Cyanobacteriota</taxon>
        <taxon>Cyanophyceae</taxon>
        <taxon>Desertifilales</taxon>
        <taxon>Desertifilaceae</taxon>
        <taxon>Roseofilum</taxon>
        <taxon>Roseofilum casamattae</taxon>
    </lineage>
</organism>
<dbReference type="InterPro" id="IPR008629">
    <property type="entry name" value="GUN4-like"/>
</dbReference>
<evidence type="ECO:0000313" key="2">
    <source>
        <dbReference type="EMBL" id="MDJ1183949.1"/>
    </source>
</evidence>
<comment type="caution">
    <text evidence="2">The sequence shown here is derived from an EMBL/GenBank/DDBJ whole genome shotgun (WGS) entry which is preliminary data.</text>
</comment>
<dbReference type="EMBL" id="JAQOSQ010000011">
    <property type="protein sequence ID" value="MDJ1183949.1"/>
    <property type="molecule type" value="Genomic_DNA"/>
</dbReference>